<dbReference type="AlphaFoldDB" id="A0A4R8SR04"/>
<comment type="caution">
    <text evidence="2">The sequence shown here is derived from an EMBL/GenBank/DDBJ whole genome shotgun (WGS) entry which is preliminary data.</text>
</comment>
<evidence type="ECO:0000313" key="3">
    <source>
        <dbReference type="Proteomes" id="UP000294604"/>
    </source>
</evidence>
<protein>
    <submittedName>
        <fullName evidence="2">Uncharacterized protein</fullName>
    </submittedName>
</protein>
<organism evidence="2 3">
    <name type="scientific">Mycobacteroides salmoniphilum</name>
    <dbReference type="NCBI Taxonomy" id="404941"/>
    <lineage>
        <taxon>Bacteria</taxon>
        <taxon>Bacillati</taxon>
        <taxon>Actinomycetota</taxon>
        <taxon>Actinomycetes</taxon>
        <taxon>Mycobacteriales</taxon>
        <taxon>Mycobacteriaceae</taxon>
        <taxon>Mycobacteroides</taxon>
    </lineage>
</organism>
<dbReference type="EMBL" id="PECL01000010">
    <property type="protein sequence ID" value="TEA02180.1"/>
    <property type="molecule type" value="Genomic_DNA"/>
</dbReference>
<reference evidence="2 3" key="1">
    <citation type="journal article" date="2019" name="Sci. Rep.">
        <title>Extended insight into the Mycobacterium chelonae-abscessus complex through whole genome sequencing of Mycobacterium salmoniphilum outbreak and Mycobacterium salmoniphilum-like strains.</title>
        <authorList>
            <person name="Behra P.R.K."/>
            <person name="Das S."/>
            <person name="Pettersson B.M.F."/>
            <person name="Shirreff L."/>
            <person name="DuCote T."/>
            <person name="Jacobsson K.G."/>
            <person name="Ennis D.G."/>
            <person name="Kirsebom L.A."/>
        </authorList>
    </citation>
    <scope>NUCLEOTIDE SEQUENCE [LARGE SCALE GENOMIC DNA]</scope>
    <source>
        <strain evidence="2 3">CCUG 60884</strain>
    </source>
</reference>
<name>A0A4R8SR04_9MYCO</name>
<evidence type="ECO:0000256" key="1">
    <source>
        <dbReference type="SAM" id="MobiDB-lite"/>
    </source>
</evidence>
<gene>
    <name evidence="2" type="ORF">CCUG60884_03309</name>
</gene>
<sequence length="59" mass="5897">MAGSGTPVEAVDTQLAGSGIRLAAGTQNPGAGIHMSAQRHSQGQEEGRRVAVPGVAETE</sequence>
<feature type="region of interest" description="Disordered" evidence="1">
    <location>
        <begin position="23"/>
        <end position="59"/>
    </location>
</feature>
<accession>A0A4R8SR04</accession>
<evidence type="ECO:0000313" key="2">
    <source>
        <dbReference type="EMBL" id="TEA02180.1"/>
    </source>
</evidence>
<dbReference type="RefSeq" id="WP_234881010.1">
    <property type="nucleotide sequence ID" value="NZ_PECL01000010.1"/>
</dbReference>
<proteinExistence type="predicted"/>
<dbReference type="Proteomes" id="UP000294604">
    <property type="component" value="Unassembled WGS sequence"/>
</dbReference>